<dbReference type="AlphaFoldDB" id="A0A1E3BLA5"/>
<evidence type="ECO:0000256" key="6">
    <source>
        <dbReference type="ARBA" id="ARBA00035290"/>
    </source>
</evidence>
<dbReference type="InterPro" id="IPR000456">
    <property type="entry name" value="Ribosomal_bL17"/>
</dbReference>
<gene>
    <name evidence="10" type="ORF">SI65_02597</name>
</gene>
<dbReference type="Gene3D" id="3.90.1030.10">
    <property type="entry name" value="Ribosomal protein L17"/>
    <property type="match status" value="1"/>
</dbReference>
<dbReference type="PROSITE" id="PS01167">
    <property type="entry name" value="RIBOSOMAL_L17"/>
    <property type="match status" value="1"/>
</dbReference>
<sequence length="196" mass="22306">MAGSANKYRHLSRDSAHRQALLRNLVTSLFKHESITTTWPKAKEAQRLAEKLITLGKKNTETSRRTALSTFYTPHDILPKLFGPLRERYAQRPGGYTRVLRVEPKKDDQAPSAILELVDGPKDMRFHLTARTVARQRAQGLDTLGEITTMNVRKVTQFRKDGVEELESAIKRLELQDGKMQPAASKAEEVVETKRR</sequence>
<dbReference type="VEuPathDB" id="FungiDB:SI65_02597"/>
<evidence type="ECO:0000256" key="5">
    <source>
        <dbReference type="ARBA" id="ARBA00023274"/>
    </source>
</evidence>
<dbReference type="SUPFAM" id="SSF64263">
    <property type="entry name" value="Prokaryotic ribosomal protein L17"/>
    <property type="match status" value="1"/>
</dbReference>
<protein>
    <recommendedName>
        <fullName evidence="6">Large ribosomal subunit protein bL17m</fullName>
    </recommendedName>
</protein>
<dbReference type="PANTHER" id="PTHR14413">
    <property type="entry name" value="RIBOSOMAL PROTEIN L17"/>
    <property type="match status" value="1"/>
</dbReference>
<dbReference type="GO" id="GO:0003735">
    <property type="term" value="F:structural constituent of ribosome"/>
    <property type="evidence" value="ECO:0007669"/>
    <property type="project" value="InterPro"/>
</dbReference>
<evidence type="ECO:0000256" key="8">
    <source>
        <dbReference type="RuleBase" id="RU000660"/>
    </source>
</evidence>
<evidence type="ECO:0000256" key="9">
    <source>
        <dbReference type="SAM" id="MobiDB-lite"/>
    </source>
</evidence>
<comment type="subcellular location">
    <subcellularLocation>
        <location evidence="1">Mitochondrion</location>
    </subcellularLocation>
</comment>
<dbReference type="GO" id="GO:0006412">
    <property type="term" value="P:translation"/>
    <property type="evidence" value="ECO:0007669"/>
    <property type="project" value="InterPro"/>
</dbReference>
<dbReference type="PANTHER" id="PTHR14413:SF16">
    <property type="entry name" value="LARGE RIBOSOMAL SUBUNIT PROTEIN BL17M"/>
    <property type="match status" value="1"/>
</dbReference>
<dbReference type="STRING" id="573508.A0A1E3BLA5"/>
<evidence type="ECO:0000256" key="7">
    <source>
        <dbReference type="ARBA" id="ARBA00037226"/>
    </source>
</evidence>
<evidence type="ECO:0000256" key="4">
    <source>
        <dbReference type="ARBA" id="ARBA00023128"/>
    </source>
</evidence>
<keyword evidence="11" id="KW-1185">Reference proteome</keyword>
<comment type="function">
    <text evidence="7">Component of the mitochondrial ribosome (mitoribosome), a dedicated translation machinery responsible for the synthesis of mitochondrial genome-encoded proteins, including at least some of the essential transmembrane subunits of the mitochondrial respiratory chain. The mitoribosomes are attached to the mitochondrial inner membrane and translation products are cotranslationally integrated into the membrane.</text>
</comment>
<proteinExistence type="inferred from homology"/>
<dbReference type="InterPro" id="IPR036373">
    <property type="entry name" value="Ribosomal_bL17_sf"/>
</dbReference>
<accession>A0A1E3BLA5</accession>
<evidence type="ECO:0000313" key="10">
    <source>
        <dbReference type="EMBL" id="ODM21753.1"/>
    </source>
</evidence>
<dbReference type="InterPro" id="IPR047859">
    <property type="entry name" value="Ribosomal_bL17_CS"/>
</dbReference>
<comment type="similarity">
    <text evidence="2 8">Belongs to the bacterial ribosomal protein bL17 family.</text>
</comment>
<keyword evidence="5 8" id="KW-0687">Ribonucleoprotein</keyword>
<feature type="compositionally biased region" description="Basic and acidic residues" evidence="9">
    <location>
        <begin position="186"/>
        <end position="196"/>
    </location>
</feature>
<dbReference type="OrthoDB" id="275000at2759"/>
<organism evidence="10 11">
    <name type="scientific">Aspergillus cristatus</name>
    <name type="common">Chinese Fuzhuan brick tea-fermentation fungus</name>
    <name type="synonym">Eurotium cristatum</name>
    <dbReference type="NCBI Taxonomy" id="573508"/>
    <lineage>
        <taxon>Eukaryota</taxon>
        <taxon>Fungi</taxon>
        <taxon>Dikarya</taxon>
        <taxon>Ascomycota</taxon>
        <taxon>Pezizomycotina</taxon>
        <taxon>Eurotiomycetes</taxon>
        <taxon>Eurotiomycetidae</taxon>
        <taxon>Eurotiales</taxon>
        <taxon>Aspergillaceae</taxon>
        <taxon>Aspergillus</taxon>
        <taxon>Aspergillus subgen. Aspergillus</taxon>
    </lineage>
</organism>
<dbReference type="Pfam" id="PF01196">
    <property type="entry name" value="Ribosomal_L17"/>
    <property type="match status" value="1"/>
</dbReference>
<dbReference type="FunFam" id="3.90.1030.10:FF:000005">
    <property type="entry name" value="Probable 50S ribosomal protein L17"/>
    <property type="match status" value="1"/>
</dbReference>
<evidence type="ECO:0000256" key="2">
    <source>
        <dbReference type="ARBA" id="ARBA00008777"/>
    </source>
</evidence>
<comment type="caution">
    <text evidence="10">The sequence shown here is derived from an EMBL/GenBank/DDBJ whole genome shotgun (WGS) entry which is preliminary data.</text>
</comment>
<dbReference type="EMBL" id="JXNT01000002">
    <property type="protein sequence ID" value="ODM21753.1"/>
    <property type="molecule type" value="Genomic_DNA"/>
</dbReference>
<dbReference type="HAMAP" id="MF_01368">
    <property type="entry name" value="Ribosomal_bL17"/>
    <property type="match status" value="1"/>
</dbReference>
<keyword evidence="4" id="KW-0496">Mitochondrion</keyword>
<evidence type="ECO:0000313" key="11">
    <source>
        <dbReference type="Proteomes" id="UP000094569"/>
    </source>
</evidence>
<reference evidence="10 11" key="1">
    <citation type="journal article" date="2016" name="BMC Genomics">
        <title>Comparative genomic and transcriptomic analyses of the Fuzhuan brick tea-fermentation fungus Aspergillus cristatus.</title>
        <authorList>
            <person name="Ge Y."/>
            <person name="Wang Y."/>
            <person name="Liu Y."/>
            <person name="Tan Y."/>
            <person name="Ren X."/>
            <person name="Zhang X."/>
            <person name="Hyde K.D."/>
            <person name="Liu Y."/>
            <person name="Liu Z."/>
        </authorList>
    </citation>
    <scope>NUCLEOTIDE SEQUENCE [LARGE SCALE GENOMIC DNA]</scope>
    <source>
        <strain evidence="10 11">GZAAS20.1005</strain>
    </source>
</reference>
<feature type="region of interest" description="Disordered" evidence="9">
    <location>
        <begin position="177"/>
        <end position="196"/>
    </location>
</feature>
<dbReference type="Proteomes" id="UP000094569">
    <property type="component" value="Unassembled WGS sequence"/>
</dbReference>
<dbReference type="GO" id="GO:0005762">
    <property type="term" value="C:mitochondrial large ribosomal subunit"/>
    <property type="evidence" value="ECO:0007669"/>
    <property type="project" value="TreeGrafter"/>
</dbReference>
<evidence type="ECO:0000256" key="3">
    <source>
        <dbReference type="ARBA" id="ARBA00022980"/>
    </source>
</evidence>
<name>A0A1E3BLA5_ASPCR</name>
<dbReference type="NCBIfam" id="TIGR00059">
    <property type="entry name" value="L17"/>
    <property type="match status" value="1"/>
</dbReference>
<evidence type="ECO:0000256" key="1">
    <source>
        <dbReference type="ARBA" id="ARBA00004173"/>
    </source>
</evidence>
<keyword evidence="3 8" id="KW-0689">Ribosomal protein</keyword>